<proteinExistence type="predicted"/>
<evidence type="ECO:0000313" key="1">
    <source>
        <dbReference type="EMBL" id="MCD1118622.1"/>
    </source>
</evidence>
<evidence type="ECO:0000313" key="2">
    <source>
        <dbReference type="Proteomes" id="UP001108025"/>
    </source>
</evidence>
<keyword evidence="2" id="KW-1185">Reference proteome</keyword>
<comment type="caution">
    <text evidence="1">The sequence shown here is derived from an EMBL/GenBank/DDBJ whole genome shotgun (WGS) entry which is preliminary data.</text>
</comment>
<dbReference type="RefSeq" id="WP_230671642.1">
    <property type="nucleotide sequence ID" value="NZ_JAJNAY010000002.1"/>
</dbReference>
<gene>
    <name evidence="1" type="ORF">LO744_17420</name>
</gene>
<dbReference type="AlphaFoldDB" id="A0A9Q3V5K8"/>
<reference evidence="1" key="1">
    <citation type="submission" date="2021-11" db="EMBL/GenBank/DDBJ databases">
        <title>Description of novel Chryseobacterium species.</title>
        <authorList>
            <person name="Saticioglu I.B."/>
            <person name="Ay H."/>
            <person name="Altun S."/>
            <person name="Duman M."/>
        </authorList>
    </citation>
    <scope>NUCLEOTIDE SEQUENCE</scope>
    <source>
        <strain evidence="1">C-17</strain>
    </source>
</reference>
<sequence length="308" mass="33679">MKKFSLFFTGIIFVILCLQCTNKDIIIDESIAPPSSERLKALFDAGLTSEKAFAHFDSSLSNYVYTTSRGTTVKVNGTCLRLNGTPVTGTVILEFVEIYDRAKMMASNKPTMGIKLSGEQEMLLSGGEFYVNIKKDGNALTTTCPIIIETSTANSGGTVSGMQAFNGVITNDALTWEPANNWDVVTNTQLNPNKYVLTIPGFGWFNCDKFSNYSEPKTTITANVPAGYGSASQIFILAKNIPNALGTTYGKFPVGLQCYLIFVTENNGNFMWIIKEQTLTANHTIYFDLKDANVGKTADYISAITQLN</sequence>
<name>A0A9Q3V5K8_9FLAO</name>
<organism evidence="1 2">
    <name type="scientific">Chryseobacterium turcicum</name>
    <dbReference type="NCBI Taxonomy" id="2898076"/>
    <lineage>
        <taxon>Bacteria</taxon>
        <taxon>Pseudomonadati</taxon>
        <taxon>Bacteroidota</taxon>
        <taxon>Flavobacteriia</taxon>
        <taxon>Flavobacteriales</taxon>
        <taxon>Weeksellaceae</taxon>
        <taxon>Chryseobacterium group</taxon>
        <taxon>Chryseobacterium</taxon>
    </lineage>
</organism>
<protein>
    <submittedName>
        <fullName evidence="1">Uncharacterized protein</fullName>
    </submittedName>
</protein>
<dbReference type="EMBL" id="JAJNAY010000002">
    <property type="protein sequence ID" value="MCD1118622.1"/>
    <property type="molecule type" value="Genomic_DNA"/>
</dbReference>
<accession>A0A9Q3V5K8</accession>
<dbReference type="Proteomes" id="UP001108025">
    <property type="component" value="Unassembled WGS sequence"/>
</dbReference>